<accession>A0ABP8BLY2</accession>
<protein>
    <recommendedName>
        <fullName evidence="4">Antitoxin VbhA domain-containing protein</fullName>
    </recommendedName>
</protein>
<dbReference type="EMBL" id="BAABAQ010000020">
    <property type="protein sequence ID" value="GAA4209275.1"/>
    <property type="molecule type" value="Genomic_DNA"/>
</dbReference>
<dbReference type="Proteomes" id="UP001501251">
    <property type="component" value="Unassembled WGS sequence"/>
</dbReference>
<evidence type="ECO:0008006" key="4">
    <source>
        <dbReference type="Google" id="ProtNLM"/>
    </source>
</evidence>
<keyword evidence="3" id="KW-1185">Reference proteome</keyword>
<dbReference type="RefSeq" id="WP_344923130.1">
    <property type="nucleotide sequence ID" value="NZ_BAABAQ010000020.1"/>
</dbReference>
<gene>
    <name evidence="2" type="ORF">GCM10022252_75530</name>
</gene>
<proteinExistence type="predicted"/>
<evidence type="ECO:0000313" key="2">
    <source>
        <dbReference type="EMBL" id="GAA4209275.1"/>
    </source>
</evidence>
<name>A0ABP8BLY2_9ACTN</name>
<evidence type="ECO:0000313" key="3">
    <source>
        <dbReference type="Proteomes" id="UP001501251"/>
    </source>
</evidence>
<evidence type="ECO:0000256" key="1">
    <source>
        <dbReference type="SAM" id="MobiDB-lite"/>
    </source>
</evidence>
<feature type="region of interest" description="Disordered" evidence="1">
    <location>
        <begin position="37"/>
        <end position="56"/>
    </location>
</feature>
<comment type="caution">
    <text evidence="2">The sequence shown here is derived from an EMBL/GenBank/DDBJ whole genome shotgun (WGS) entry which is preliminary data.</text>
</comment>
<sequence length="56" mass="6026">MSREQSVAYGQLATQAEADGTLDTEEFHARAREILGVPEPGTAPARVPYTRAGRPV</sequence>
<reference evidence="3" key="1">
    <citation type="journal article" date="2019" name="Int. J. Syst. Evol. Microbiol.">
        <title>The Global Catalogue of Microorganisms (GCM) 10K type strain sequencing project: providing services to taxonomists for standard genome sequencing and annotation.</title>
        <authorList>
            <consortium name="The Broad Institute Genomics Platform"/>
            <consortium name="The Broad Institute Genome Sequencing Center for Infectious Disease"/>
            <person name="Wu L."/>
            <person name="Ma J."/>
        </authorList>
    </citation>
    <scope>NUCLEOTIDE SEQUENCE [LARGE SCALE GENOMIC DNA]</scope>
    <source>
        <strain evidence="3">JCM 17388</strain>
    </source>
</reference>
<organism evidence="2 3">
    <name type="scientific">Streptosporangium oxazolinicum</name>
    <dbReference type="NCBI Taxonomy" id="909287"/>
    <lineage>
        <taxon>Bacteria</taxon>
        <taxon>Bacillati</taxon>
        <taxon>Actinomycetota</taxon>
        <taxon>Actinomycetes</taxon>
        <taxon>Streptosporangiales</taxon>
        <taxon>Streptosporangiaceae</taxon>
        <taxon>Streptosporangium</taxon>
    </lineage>
</organism>
<feature type="region of interest" description="Disordered" evidence="1">
    <location>
        <begin position="1"/>
        <end position="21"/>
    </location>
</feature>